<dbReference type="Gene3D" id="3.40.50.300">
    <property type="entry name" value="P-loop containing nucleotide triphosphate hydrolases"/>
    <property type="match status" value="2"/>
</dbReference>
<dbReference type="OrthoDB" id="39350at2"/>
<keyword evidence="7" id="KW-1278">Translocase</keyword>
<evidence type="ECO:0000256" key="4">
    <source>
        <dbReference type="ARBA" id="ARBA00022737"/>
    </source>
</evidence>
<dbReference type="FunFam" id="3.40.50.300:FF:000127">
    <property type="entry name" value="Ribose import ATP-binding protein RbsA"/>
    <property type="match status" value="1"/>
</dbReference>
<evidence type="ECO:0000256" key="1">
    <source>
        <dbReference type="ARBA" id="ARBA00004202"/>
    </source>
</evidence>
<evidence type="ECO:0000256" key="6">
    <source>
        <dbReference type="ARBA" id="ARBA00022840"/>
    </source>
</evidence>
<organism evidence="10 11">
    <name type="scientific">Microbacterium pygmaeum</name>
    <dbReference type="NCBI Taxonomy" id="370764"/>
    <lineage>
        <taxon>Bacteria</taxon>
        <taxon>Bacillati</taxon>
        <taxon>Actinomycetota</taxon>
        <taxon>Actinomycetes</taxon>
        <taxon>Micrococcales</taxon>
        <taxon>Microbacteriaceae</taxon>
        <taxon>Microbacterium</taxon>
    </lineage>
</organism>
<evidence type="ECO:0000313" key="11">
    <source>
        <dbReference type="Proteomes" id="UP000199009"/>
    </source>
</evidence>
<keyword evidence="6 10" id="KW-0067">ATP-binding</keyword>
<keyword evidence="5" id="KW-0547">Nucleotide-binding</keyword>
<proteinExistence type="predicted"/>
<dbReference type="InterPro" id="IPR003593">
    <property type="entry name" value="AAA+_ATPase"/>
</dbReference>
<dbReference type="PANTHER" id="PTHR43790:SF9">
    <property type="entry name" value="GALACTOFURANOSE TRANSPORTER ATP-BINDING PROTEIN YTFR"/>
    <property type="match status" value="1"/>
</dbReference>
<feature type="domain" description="ABC transporter" evidence="9">
    <location>
        <begin position="18"/>
        <end position="253"/>
    </location>
</feature>
<keyword evidence="11" id="KW-1185">Reference proteome</keyword>
<evidence type="ECO:0000256" key="7">
    <source>
        <dbReference type="ARBA" id="ARBA00022967"/>
    </source>
</evidence>
<gene>
    <name evidence="10" type="ORF">SAMN04489810_1077</name>
</gene>
<keyword evidence="8" id="KW-0472">Membrane</keyword>
<dbReference type="GO" id="GO:0005886">
    <property type="term" value="C:plasma membrane"/>
    <property type="evidence" value="ECO:0007669"/>
    <property type="project" value="UniProtKB-SubCell"/>
</dbReference>
<name>A0A1G7WHL5_9MICO</name>
<comment type="subcellular location">
    <subcellularLocation>
        <location evidence="1">Cell membrane</location>
        <topology evidence="1">Peripheral membrane protein</topology>
    </subcellularLocation>
</comment>
<dbReference type="SMART" id="SM00382">
    <property type="entry name" value="AAA"/>
    <property type="match status" value="2"/>
</dbReference>
<dbReference type="GO" id="GO:0016887">
    <property type="term" value="F:ATP hydrolysis activity"/>
    <property type="evidence" value="ECO:0007669"/>
    <property type="project" value="InterPro"/>
</dbReference>
<dbReference type="RefSeq" id="WP_091487364.1">
    <property type="nucleotide sequence ID" value="NZ_LT629692.1"/>
</dbReference>
<dbReference type="InterPro" id="IPR050107">
    <property type="entry name" value="ABC_carbohydrate_import_ATPase"/>
</dbReference>
<dbReference type="InterPro" id="IPR003439">
    <property type="entry name" value="ABC_transporter-like_ATP-bd"/>
</dbReference>
<evidence type="ECO:0000256" key="3">
    <source>
        <dbReference type="ARBA" id="ARBA00022475"/>
    </source>
</evidence>
<dbReference type="PROSITE" id="PS00211">
    <property type="entry name" value="ABC_TRANSPORTER_1"/>
    <property type="match status" value="1"/>
</dbReference>
<dbReference type="PANTHER" id="PTHR43790">
    <property type="entry name" value="CARBOHYDRATE TRANSPORT ATP-BINDING PROTEIN MG119-RELATED"/>
    <property type="match status" value="1"/>
</dbReference>
<dbReference type="AlphaFoldDB" id="A0A1G7WHL5"/>
<dbReference type="Pfam" id="PF00005">
    <property type="entry name" value="ABC_tran"/>
    <property type="match status" value="2"/>
</dbReference>
<protein>
    <submittedName>
        <fullName evidence="10">Monosaccharide ABC transporter ATP-binding protein, CUT2 family</fullName>
    </submittedName>
</protein>
<reference evidence="10 11" key="1">
    <citation type="submission" date="2016-10" db="EMBL/GenBank/DDBJ databases">
        <authorList>
            <person name="de Groot N.N."/>
        </authorList>
    </citation>
    <scope>NUCLEOTIDE SEQUENCE [LARGE SCALE GENOMIC DNA]</scope>
    <source>
        <strain evidence="10 11">DSM 23142</strain>
    </source>
</reference>
<keyword evidence="4" id="KW-0677">Repeat</keyword>
<dbReference type="CDD" id="cd03216">
    <property type="entry name" value="ABC_Carb_Monos_I"/>
    <property type="match status" value="1"/>
</dbReference>
<dbReference type="InterPro" id="IPR027417">
    <property type="entry name" value="P-loop_NTPase"/>
</dbReference>
<evidence type="ECO:0000259" key="9">
    <source>
        <dbReference type="PROSITE" id="PS50893"/>
    </source>
</evidence>
<evidence type="ECO:0000313" key="10">
    <source>
        <dbReference type="EMBL" id="SDG71388.1"/>
    </source>
</evidence>
<evidence type="ECO:0000256" key="5">
    <source>
        <dbReference type="ARBA" id="ARBA00022741"/>
    </source>
</evidence>
<dbReference type="EMBL" id="LT629692">
    <property type="protein sequence ID" value="SDG71388.1"/>
    <property type="molecule type" value="Genomic_DNA"/>
</dbReference>
<dbReference type="SUPFAM" id="SSF52540">
    <property type="entry name" value="P-loop containing nucleoside triphosphate hydrolases"/>
    <property type="match status" value="2"/>
</dbReference>
<accession>A0A1G7WHL5</accession>
<keyword evidence="2" id="KW-0813">Transport</keyword>
<dbReference type="GO" id="GO:0005524">
    <property type="term" value="F:ATP binding"/>
    <property type="evidence" value="ECO:0007669"/>
    <property type="project" value="UniProtKB-KW"/>
</dbReference>
<dbReference type="CDD" id="cd03215">
    <property type="entry name" value="ABC_Carb_Monos_II"/>
    <property type="match status" value="1"/>
</dbReference>
<dbReference type="InterPro" id="IPR017871">
    <property type="entry name" value="ABC_transporter-like_CS"/>
</dbReference>
<keyword evidence="3" id="KW-1003">Cell membrane</keyword>
<dbReference type="Proteomes" id="UP000199009">
    <property type="component" value="Chromosome I"/>
</dbReference>
<evidence type="ECO:0000256" key="8">
    <source>
        <dbReference type="ARBA" id="ARBA00023136"/>
    </source>
</evidence>
<feature type="domain" description="ABC transporter" evidence="9">
    <location>
        <begin position="264"/>
        <end position="515"/>
    </location>
</feature>
<sequence>MTELIRPPAPEGQPEPVVEMTDISISFPGVKALDEVSFRMFPGEVHSLMGENGAGKSTLIKALTGVYQIDSGQIRLSGQPVSFATTAQAQAAGISTVYQEVNLLPNLSVAENIMLGREPRRFGGIDYRRMRARAREVLDELGLEVDPGSLLGSHSLAVQQLIAIARATNVDARVLILDEPTSSLDADEVAELFRIIRSLKDSGVAILFVSHFLDQVYEIADRLTVFRNGRLVGEYLTPDLLRIDLVQKMIGKEIATLDDLEARVHDADTDAADSTVFLRARGIGRKGAVAPVDVTIHEGEVVGFAGLLGSGRTEVARLLGGVDRADSGSLTVKGETMRLRTPRRAISERIMYSSENRRGEGIVDELTVRDNIILALQADRGWFRPIPKKRQDELAQSYIDALNIRPGNADAVVRNLSGGNQQKVLLARWLAVAPRLLILDEPTRGIDVGAKAEIQKLVFSLAENGMAVVYISAELEEVLRLSHRVIVMRDRQKVADLVNEDLSVDSLMALIAEGSGDEETENVGEAR</sequence>
<dbReference type="STRING" id="370764.SAMN04489810_1077"/>
<dbReference type="PROSITE" id="PS50893">
    <property type="entry name" value="ABC_TRANSPORTER_2"/>
    <property type="match status" value="2"/>
</dbReference>
<evidence type="ECO:0000256" key="2">
    <source>
        <dbReference type="ARBA" id="ARBA00022448"/>
    </source>
</evidence>